<accession>A0ABN0TX79</accession>
<feature type="transmembrane region" description="Helical" evidence="2">
    <location>
        <begin position="54"/>
        <end position="72"/>
    </location>
</feature>
<feature type="compositionally biased region" description="Low complexity" evidence="1">
    <location>
        <begin position="17"/>
        <end position="27"/>
    </location>
</feature>
<feature type="region of interest" description="Disordered" evidence="1">
    <location>
        <begin position="1"/>
        <end position="36"/>
    </location>
</feature>
<keyword evidence="2" id="KW-0472">Membrane</keyword>
<keyword evidence="4" id="KW-1185">Reference proteome</keyword>
<reference evidence="3 4" key="1">
    <citation type="journal article" date="2019" name="Int. J. Syst. Evol. Microbiol.">
        <title>The Global Catalogue of Microorganisms (GCM) 10K type strain sequencing project: providing services to taxonomists for standard genome sequencing and annotation.</title>
        <authorList>
            <consortium name="The Broad Institute Genomics Platform"/>
            <consortium name="The Broad Institute Genome Sequencing Center for Infectious Disease"/>
            <person name="Wu L."/>
            <person name="Ma J."/>
        </authorList>
    </citation>
    <scope>NUCLEOTIDE SEQUENCE [LARGE SCALE GENOMIC DNA]</scope>
    <source>
        <strain evidence="3 4">JCM 3380</strain>
    </source>
</reference>
<dbReference type="Proteomes" id="UP001500416">
    <property type="component" value="Unassembled WGS sequence"/>
</dbReference>
<dbReference type="EMBL" id="BAAABU010000006">
    <property type="protein sequence ID" value="GAA0232378.1"/>
    <property type="molecule type" value="Genomic_DNA"/>
</dbReference>
<evidence type="ECO:0000256" key="1">
    <source>
        <dbReference type="SAM" id="MobiDB-lite"/>
    </source>
</evidence>
<gene>
    <name evidence="3" type="ORF">GCM10010492_33880</name>
</gene>
<protein>
    <submittedName>
        <fullName evidence="3">Uncharacterized protein</fullName>
    </submittedName>
</protein>
<dbReference type="RefSeq" id="WP_343934782.1">
    <property type="nucleotide sequence ID" value="NZ_BAAABU010000006.1"/>
</dbReference>
<sequence length="384" mass="40218">MTRGTAEPAAHARATDGSRSARATDGSRSGGSAGSARSARAAALRSRLRSPADCTWFGLALVVLAAVVLVGLPEPVRAPASTAPLTLGEAFPGARTSSTTGGAHTPLAYLDLDTPVSVTNAGDVVRLVVGDRVVRELPAAGSPRFAVATPPDALVWLELSDVTATGSLWRSGPRGEDPTPVTADTGRVVLLDSQYDLVVHDGLASWATVVGEDTEVRTVPVTGGPVDTVRLSGRYTLSAWPWATAAEVEAAGSSRLADLRTGAVTTVRGEGVELVDCTPEWCRVQVLRQSGTARLDLMRPDGSSRRRVGGREVRPAVVDVVLLDRFAVVVDDARGALALYDTRGDRTADLATGFGTVLARGPFVWWSTGENTALTWHVVDLRTL</sequence>
<keyword evidence="2" id="KW-1133">Transmembrane helix</keyword>
<keyword evidence="2" id="KW-0812">Transmembrane</keyword>
<organism evidence="3 4">
    <name type="scientific">Saccharothrix mutabilis subsp. mutabilis</name>
    <dbReference type="NCBI Taxonomy" id="66855"/>
    <lineage>
        <taxon>Bacteria</taxon>
        <taxon>Bacillati</taxon>
        <taxon>Actinomycetota</taxon>
        <taxon>Actinomycetes</taxon>
        <taxon>Pseudonocardiales</taxon>
        <taxon>Pseudonocardiaceae</taxon>
        <taxon>Saccharothrix</taxon>
    </lineage>
</organism>
<proteinExistence type="predicted"/>
<comment type="caution">
    <text evidence="3">The sequence shown here is derived from an EMBL/GenBank/DDBJ whole genome shotgun (WGS) entry which is preliminary data.</text>
</comment>
<name>A0ABN0TX79_9PSEU</name>
<evidence type="ECO:0000256" key="2">
    <source>
        <dbReference type="SAM" id="Phobius"/>
    </source>
</evidence>
<evidence type="ECO:0000313" key="3">
    <source>
        <dbReference type="EMBL" id="GAA0232378.1"/>
    </source>
</evidence>
<evidence type="ECO:0000313" key="4">
    <source>
        <dbReference type="Proteomes" id="UP001500416"/>
    </source>
</evidence>